<protein>
    <submittedName>
        <fullName evidence="2">Uncharacterized protein</fullName>
    </submittedName>
</protein>
<evidence type="ECO:0000256" key="1">
    <source>
        <dbReference type="SAM" id="Phobius"/>
    </source>
</evidence>
<proteinExistence type="predicted"/>
<feature type="transmembrane region" description="Helical" evidence="1">
    <location>
        <begin position="62"/>
        <end position="86"/>
    </location>
</feature>
<dbReference type="AlphaFoldDB" id="A0A4U5QID7"/>
<dbReference type="EMBL" id="RCHU01000238">
    <property type="protein sequence ID" value="TKS10398.1"/>
    <property type="molecule type" value="Genomic_DNA"/>
</dbReference>
<dbReference type="STRING" id="43335.A0A4U5QID7"/>
<gene>
    <name evidence="2" type="ORF">D5086_0000084560</name>
</gene>
<keyword evidence="1" id="KW-1133">Transmembrane helix</keyword>
<evidence type="ECO:0000313" key="2">
    <source>
        <dbReference type="EMBL" id="TKS10398.1"/>
    </source>
</evidence>
<comment type="caution">
    <text evidence="2">The sequence shown here is derived from an EMBL/GenBank/DDBJ whole genome shotgun (WGS) entry which is preliminary data.</text>
</comment>
<reference evidence="2" key="1">
    <citation type="submission" date="2018-10" db="EMBL/GenBank/DDBJ databases">
        <title>Population genomic analysis revealed the cold adaptation of white poplar.</title>
        <authorList>
            <person name="Liu Y.-J."/>
        </authorList>
    </citation>
    <scope>NUCLEOTIDE SEQUENCE [LARGE SCALE GENOMIC DNA]</scope>
    <source>
        <strain evidence="2">PAL-ZL1</strain>
    </source>
</reference>
<keyword evidence="1" id="KW-0812">Transmembrane</keyword>
<accession>A0A4U5QID7</accession>
<keyword evidence="1" id="KW-0472">Membrane</keyword>
<sequence length="161" mass="18170">MERDESISRVGSWSPLGLEARNILLTHTVHAEEHEQNINIDENPNEVSIKLLACFNKPELPVLLFGIIDAVIQGIVTPISSFFLLWKAFGMYHKPPEEKQRDSSSGQSCVCAIGFHLLCRPSIEKLPLTNCRGNFIHMINERCDMRPLGDSNIPNQVKQFS</sequence>
<name>A0A4U5QID7_POPAL</name>
<organism evidence="2">
    <name type="scientific">Populus alba</name>
    <name type="common">White poplar</name>
    <dbReference type="NCBI Taxonomy" id="43335"/>
    <lineage>
        <taxon>Eukaryota</taxon>
        <taxon>Viridiplantae</taxon>
        <taxon>Streptophyta</taxon>
        <taxon>Embryophyta</taxon>
        <taxon>Tracheophyta</taxon>
        <taxon>Spermatophyta</taxon>
        <taxon>Magnoliopsida</taxon>
        <taxon>eudicotyledons</taxon>
        <taxon>Gunneridae</taxon>
        <taxon>Pentapetalae</taxon>
        <taxon>rosids</taxon>
        <taxon>fabids</taxon>
        <taxon>Malpighiales</taxon>
        <taxon>Salicaceae</taxon>
        <taxon>Saliceae</taxon>
        <taxon>Populus</taxon>
    </lineage>
</organism>